<dbReference type="RefSeq" id="WP_227706681.1">
    <property type="nucleotide sequence ID" value="NZ_JAJEQX010000004.1"/>
</dbReference>
<keyword evidence="1" id="KW-1133">Transmembrane helix</keyword>
<dbReference type="EMBL" id="JAJEQX010000004">
    <property type="protein sequence ID" value="MCC2253540.1"/>
    <property type="molecule type" value="Genomic_DNA"/>
</dbReference>
<gene>
    <name evidence="3" type="ORF">LKD70_03655</name>
</gene>
<comment type="caution">
    <text evidence="3">The sequence shown here is derived from an EMBL/GenBank/DDBJ whole genome shotgun (WGS) entry which is preliminary data.</text>
</comment>
<feature type="domain" description="DUF6199" evidence="2">
    <location>
        <begin position="5"/>
        <end position="61"/>
    </location>
</feature>
<dbReference type="Pfam" id="PF19701">
    <property type="entry name" value="DUF6199"/>
    <property type="match status" value="1"/>
</dbReference>
<keyword evidence="1" id="KW-0472">Membrane</keyword>
<accession>A0ABS8FU21</accession>
<dbReference type="Proteomes" id="UP001198151">
    <property type="component" value="Unassembled WGS sequence"/>
</dbReference>
<sequence>MILYIIIAAVLLVNVINPRILWYIDSWKYKSFQKEAPSSLYLFLCRLLSALGLMILILVIYFQPLHLADLADPTSELSISRQHIYVENGEPEIDTESYNDLSEDQTRRIIDSLQQYIYRRTPGTLFSDGSLSDLGEWLICIYIYRDNELVNTVIVSDTGDISVNDRCYSMQDSPALIQEITEIL</sequence>
<evidence type="ECO:0000259" key="2">
    <source>
        <dbReference type="Pfam" id="PF19701"/>
    </source>
</evidence>
<evidence type="ECO:0000313" key="3">
    <source>
        <dbReference type="EMBL" id="MCC2253540.1"/>
    </source>
</evidence>
<dbReference type="InterPro" id="IPR045679">
    <property type="entry name" value="DUF6199"/>
</dbReference>
<evidence type="ECO:0000256" key="1">
    <source>
        <dbReference type="SAM" id="Phobius"/>
    </source>
</evidence>
<keyword evidence="1" id="KW-0812">Transmembrane</keyword>
<organism evidence="3 4">
    <name type="scientific">Ruminococcus turbiniformis</name>
    <dbReference type="NCBI Taxonomy" id="2881258"/>
    <lineage>
        <taxon>Bacteria</taxon>
        <taxon>Bacillati</taxon>
        <taxon>Bacillota</taxon>
        <taxon>Clostridia</taxon>
        <taxon>Eubacteriales</taxon>
        <taxon>Oscillospiraceae</taxon>
        <taxon>Ruminococcus</taxon>
    </lineage>
</organism>
<reference evidence="3 4" key="1">
    <citation type="submission" date="2021-10" db="EMBL/GenBank/DDBJ databases">
        <title>Anaerobic single-cell dispensing facilitates the cultivation of human gut bacteria.</title>
        <authorList>
            <person name="Afrizal A."/>
        </authorList>
    </citation>
    <scope>NUCLEOTIDE SEQUENCE [LARGE SCALE GENOMIC DNA]</scope>
    <source>
        <strain evidence="3 4">CLA-AA-H200</strain>
    </source>
</reference>
<name>A0ABS8FU21_9FIRM</name>
<protein>
    <recommendedName>
        <fullName evidence="2">DUF6199 domain-containing protein</fullName>
    </recommendedName>
</protein>
<keyword evidence="4" id="KW-1185">Reference proteome</keyword>
<proteinExistence type="predicted"/>
<feature type="transmembrane region" description="Helical" evidence="1">
    <location>
        <begin position="40"/>
        <end position="62"/>
    </location>
</feature>
<evidence type="ECO:0000313" key="4">
    <source>
        <dbReference type="Proteomes" id="UP001198151"/>
    </source>
</evidence>
<feature type="transmembrane region" description="Helical" evidence="1">
    <location>
        <begin position="6"/>
        <end position="24"/>
    </location>
</feature>